<dbReference type="PANTHER" id="PTHR40562:SF1">
    <property type="entry name" value="NITRITE REDUCTASE (NADH) SMALL SUBUNIT"/>
    <property type="match status" value="1"/>
</dbReference>
<evidence type="ECO:0000313" key="5">
    <source>
        <dbReference type="Proteomes" id="UP000029227"/>
    </source>
</evidence>
<gene>
    <name evidence="4" type="ORF">JCM19237_4113</name>
</gene>
<evidence type="ECO:0000313" key="4">
    <source>
        <dbReference type="EMBL" id="GAL04747.1"/>
    </source>
</evidence>
<organism evidence="4 5">
    <name type="scientific">Photobacterium aphoticum</name>
    <dbReference type="NCBI Taxonomy" id="754436"/>
    <lineage>
        <taxon>Bacteria</taxon>
        <taxon>Pseudomonadati</taxon>
        <taxon>Pseudomonadota</taxon>
        <taxon>Gammaproteobacteria</taxon>
        <taxon>Vibrionales</taxon>
        <taxon>Vibrionaceae</taxon>
        <taxon>Photobacterium</taxon>
    </lineage>
</organism>
<dbReference type="EMBL" id="BBMN01000005">
    <property type="protein sequence ID" value="GAL04747.1"/>
    <property type="molecule type" value="Genomic_DNA"/>
</dbReference>
<dbReference type="eggNOG" id="COG2146">
    <property type="taxonomic scope" value="Bacteria"/>
</dbReference>
<protein>
    <submittedName>
        <fullName evidence="4">Nitrite reductase [NAD(P)H] small subunit</fullName>
        <ecNumber evidence="4">1.7.1.4</ecNumber>
    </submittedName>
</protein>
<evidence type="ECO:0000256" key="1">
    <source>
        <dbReference type="ARBA" id="ARBA00023002"/>
    </source>
</evidence>
<evidence type="ECO:0000256" key="2">
    <source>
        <dbReference type="ARBA" id="ARBA00023063"/>
    </source>
</evidence>
<dbReference type="InterPro" id="IPR036922">
    <property type="entry name" value="Rieske_2Fe-2S_sf"/>
</dbReference>
<dbReference type="GO" id="GO:0051537">
    <property type="term" value="F:2 iron, 2 sulfur cluster binding"/>
    <property type="evidence" value="ECO:0007669"/>
    <property type="project" value="InterPro"/>
</dbReference>
<dbReference type="SUPFAM" id="SSF50022">
    <property type="entry name" value="ISP domain"/>
    <property type="match status" value="1"/>
</dbReference>
<dbReference type="AlphaFoldDB" id="A0A090RAY4"/>
<dbReference type="EC" id="1.7.1.4" evidence="4"/>
<sequence>MYAVDNFDPIGKASVLSRGIIGSIGEEAVVASPLFKQHFNLKTGQCLEQPDIQLKTYPIRCHDGLVQVAV</sequence>
<dbReference type="GO" id="GO:0008942">
    <property type="term" value="F:nitrite reductase [NAD(P)H] activity"/>
    <property type="evidence" value="ECO:0007669"/>
    <property type="project" value="UniProtKB-EC"/>
</dbReference>
<dbReference type="PANTHER" id="PTHR40562">
    <property type="match status" value="1"/>
</dbReference>
<dbReference type="PROSITE" id="PS51300">
    <property type="entry name" value="NIRD"/>
    <property type="match status" value="1"/>
</dbReference>
<dbReference type="Gene3D" id="2.102.10.10">
    <property type="entry name" value="Rieske [2Fe-2S] iron-sulphur domain"/>
    <property type="match status" value="1"/>
</dbReference>
<dbReference type="Proteomes" id="UP000029227">
    <property type="component" value="Unassembled WGS sequence"/>
</dbReference>
<keyword evidence="2" id="KW-0534">Nitrate assimilation</keyword>
<name>A0A090RAY4_9GAMM</name>
<dbReference type="GO" id="GO:0042128">
    <property type="term" value="P:nitrate assimilation"/>
    <property type="evidence" value="ECO:0007669"/>
    <property type="project" value="UniProtKB-KW"/>
</dbReference>
<proteinExistence type="predicted"/>
<dbReference type="STRING" id="754436.JCM19237_4113"/>
<comment type="caution">
    <text evidence="4">The sequence shown here is derived from an EMBL/GenBank/DDBJ whole genome shotgun (WGS) entry which is preliminary data.</text>
</comment>
<accession>A0A090RAY4</accession>
<reference evidence="4 5" key="1">
    <citation type="journal article" date="2014" name="Genome Announc.">
        <title>Draft Genome Sequences of Two Vibrionaceae Species, Vibrio ponticus C121 and Photobacterium aphoticum C119, Isolated as Coral Reef Microbiota.</title>
        <authorList>
            <person name="Al-saari N."/>
            <person name="Meirelles P.M."/>
            <person name="Mino S."/>
            <person name="Suda W."/>
            <person name="Oshima K."/>
            <person name="Hattori M."/>
            <person name="Ohkuma M."/>
            <person name="Thompson F.L."/>
            <person name="Gomez-Gil B."/>
            <person name="Sawabe T."/>
            <person name="Sawabe T."/>
        </authorList>
    </citation>
    <scope>NUCLEOTIDE SEQUENCE [LARGE SCALE GENOMIC DNA]</scope>
    <source>
        <strain evidence="4 5">JCM 19237</strain>
    </source>
</reference>
<feature type="domain" description="Rieske-like [2Fe-2S]" evidence="3">
    <location>
        <begin position="1"/>
        <end position="69"/>
    </location>
</feature>
<dbReference type="InterPro" id="IPR017881">
    <property type="entry name" value="NirD"/>
</dbReference>
<dbReference type="InterPro" id="IPR012748">
    <property type="entry name" value="Rieske-like_NirD"/>
</dbReference>
<keyword evidence="1 4" id="KW-0560">Oxidoreductase</keyword>
<dbReference type="Pfam" id="PF13806">
    <property type="entry name" value="Rieske_2"/>
    <property type="match status" value="1"/>
</dbReference>
<dbReference type="NCBIfam" id="TIGR02378">
    <property type="entry name" value="nirD_assim_sml"/>
    <property type="match status" value="1"/>
</dbReference>
<evidence type="ECO:0000259" key="3">
    <source>
        <dbReference type="Pfam" id="PF13806"/>
    </source>
</evidence>